<dbReference type="InterPro" id="IPR010499">
    <property type="entry name" value="AraC_E-bd"/>
</dbReference>
<sequence>MSITQKEYILRITEVVQYIEEHLEADLSLNILAEQAHYSPFHFHRIFSAIVGETPNEYIIRKRIEKSASIFLKDKESPIADIVFDLGFSSNSAFTKSFKKFYGMSPTAFRKMTDPFSKIGKTERKIGQKSLEIDNYICNINQLKKWMIMNAKFEVKEIPQMPLAYVSHVGNYEEIEGAYGQLMAWAGPKGLLNENSKMLTVYHDDPNVTALSKVRQSASLLLENEVDTQGTINFMTLDPKKCVCGMFEINFSEFEDAWKSVFVWMHENGFDENDKAPFEIYHNDFNTHPEKKCIVEICVPVE</sequence>
<evidence type="ECO:0000313" key="6">
    <source>
        <dbReference type="Proteomes" id="UP000245535"/>
    </source>
</evidence>
<proteinExistence type="predicted"/>
<keyword evidence="1" id="KW-0805">Transcription regulation</keyword>
<keyword evidence="6" id="KW-1185">Reference proteome</keyword>
<dbReference type="PANTHER" id="PTHR40055:SF1">
    <property type="entry name" value="TRANSCRIPTIONAL REGULATOR YGIV-RELATED"/>
    <property type="match status" value="1"/>
</dbReference>
<keyword evidence="2" id="KW-0238">DNA-binding</keyword>
<dbReference type="InterPro" id="IPR011256">
    <property type="entry name" value="Reg_factor_effector_dom_sf"/>
</dbReference>
<dbReference type="PANTHER" id="PTHR40055">
    <property type="entry name" value="TRANSCRIPTIONAL REGULATOR YGIV-RELATED"/>
    <property type="match status" value="1"/>
</dbReference>
<dbReference type="EMBL" id="QGDO01000004">
    <property type="protein sequence ID" value="PWJ41102.1"/>
    <property type="molecule type" value="Genomic_DNA"/>
</dbReference>
<dbReference type="SUPFAM" id="SSF55136">
    <property type="entry name" value="Probable bacterial effector-binding domain"/>
    <property type="match status" value="1"/>
</dbReference>
<dbReference type="InterPro" id="IPR029442">
    <property type="entry name" value="GyrI-like"/>
</dbReference>
<dbReference type="OrthoDB" id="9816011at2"/>
<dbReference type="PRINTS" id="PR00032">
    <property type="entry name" value="HTHARAC"/>
</dbReference>
<protein>
    <submittedName>
        <fullName evidence="5">AraC family transcriptional regulator</fullName>
    </submittedName>
</protein>
<evidence type="ECO:0000313" key="5">
    <source>
        <dbReference type="EMBL" id="PWJ41102.1"/>
    </source>
</evidence>
<dbReference type="InterPro" id="IPR020449">
    <property type="entry name" value="Tscrpt_reg_AraC-type_HTH"/>
</dbReference>
<comment type="caution">
    <text evidence="5">The sequence shown here is derived from an EMBL/GenBank/DDBJ whole genome shotgun (WGS) entry which is preliminary data.</text>
</comment>
<dbReference type="AlphaFoldDB" id="A0A315Z819"/>
<evidence type="ECO:0000256" key="3">
    <source>
        <dbReference type="ARBA" id="ARBA00023163"/>
    </source>
</evidence>
<dbReference type="Pfam" id="PF12833">
    <property type="entry name" value="HTH_18"/>
    <property type="match status" value="1"/>
</dbReference>
<dbReference type="InterPro" id="IPR018060">
    <property type="entry name" value="HTH_AraC"/>
</dbReference>
<dbReference type="Gene3D" id="1.10.10.60">
    <property type="entry name" value="Homeodomain-like"/>
    <property type="match status" value="2"/>
</dbReference>
<dbReference type="Gene3D" id="3.20.80.10">
    <property type="entry name" value="Regulatory factor, effector binding domain"/>
    <property type="match status" value="1"/>
</dbReference>
<dbReference type="SUPFAM" id="SSF46689">
    <property type="entry name" value="Homeodomain-like"/>
    <property type="match status" value="2"/>
</dbReference>
<dbReference type="SMART" id="SM00871">
    <property type="entry name" value="AraC_E_bind"/>
    <property type="match status" value="1"/>
</dbReference>
<organism evidence="5 6">
    <name type="scientific">Sediminitomix flava</name>
    <dbReference type="NCBI Taxonomy" id="379075"/>
    <lineage>
        <taxon>Bacteria</taxon>
        <taxon>Pseudomonadati</taxon>
        <taxon>Bacteroidota</taxon>
        <taxon>Cytophagia</taxon>
        <taxon>Cytophagales</taxon>
        <taxon>Flammeovirgaceae</taxon>
        <taxon>Sediminitomix</taxon>
    </lineage>
</organism>
<gene>
    <name evidence="5" type="ORF">BC781_104377</name>
</gene>
<evidence type="ECO:0000256" key="1">
    <source>
        <dbReference type="ARBA" id="ARBA00023015"/>
    </source>
</evidence>
<keyword evidence="3" id="KW-0804">Transcription</keyword>
<evidence type="ECO:0000256" key="2">
    <source>
        <dbReference type="ARBA" id="ARBA00023125"/>
    </source>
</evidence>
<dbReference type="Pfam" id="PF06445">
    <property type="entry name" value="GyrI-like"/>
    <property type="match status" value="1"/>
</dbReference>
<evidence type="ECO:0000259" key="4">
    <source>
        <dbReference type="PROSITE" id="PS01124"/>
    </source>
</evidence>
<dbReference type="SMART" id="SM00342">
    <property type="entry name" value="HTH_ARAC"/>
    <property type="match status" value="1"/>
</dbReference>
<dbReference type="InterPro" id="IPR009057">
    <property type="entry name" value="Homeodomain-like_sf"/>
</dbReference>
<dbReference type="PROSITE" id="PS01124">
    <property type="entry name" value="HTH_ARAC_FAMILY_2"/>
    <property type="match status" value="1"/>
</dbReference>
<dbReference type="GO" id="GO:0003700">
    <property type="term" value="F:DNA-binding transcription factor activity"/>
    <property type="evidence" value="ECO:0007669"/>
    <property type="project" value="InterPro"/>
</dbReference>
<name>A0A315Z819_SEDFL</name>
<dbReference type="Proteomes" id="UP000245535">
    <property type="component" value="Unassembled WGS sequence"/>
</dbReference>
<dbReference type="InterPro" id="IPR050908">
    <property type="entry name" value="SmbC-like"/>
</dbReference>
<dbReference type="GO" id="GO:0043565">
    <property type="term" value="F:sequence-specific DNA binding"/>
    <property type="evidence" value="ECO:0007669"/>
    <property type="project" value="InterPro"/>
</dbReference>
<reference evidence="5 6" key="1">
    <citation type="submission" date="2018-03" db="EMBL/GenBank/DDBJ databases">
        <title>Genomic Encyclopedia of Archaeal and Bacterial Type Strains, Phase II (KMG-II): from individual species to whole genera.</title>
        <authorList>
            <person name="Goeker M."/>
        </authorList>
    </citation>
    <scope>NUCLEOTIDE SEQUENCE [LARGE SCALE GENOMIC DNA]</scope>
    <source>
        <strain evidence="5 6">DSM 28229</strain>
    </source>
</reference>
<dbReference type="RefSeq" id="WP_109620156.1">
    <property type="nucleotide sequence ID" value="NZ_QGDO01000004.1"/>
</dbReference>
<feature type="domain" description="HTH araC/xylS-type" evidence="4">
    <location>
        <begin position="13"/>
        <end position="112"/>
    </location>
</feature>
<accession>A0A315Z819</accession>